<evidence type="ECO:0000256" key="3">
    <source>
        <dbReference type="ARBA" id="ARBA00023004"/>
    </source>
</evidence>
<dbReference type="GO" id="GO:0009055">
    <property type="term" value="F:electron transfer activity"/>
    <property type="evidence" value="ECO:0007669"/>
    <property type="project" value="InterPro"/>
</dbReference>
<proteinExistence type="predicted"/>
<evidence type="ECO:0000256" key="5">
    <source>
        <dbReference type="SAM" id="SignalP"/>
    </source>
</evidence>
<dbReference type="SUPFAM" id="SSF46626">
    <property type="entry name" value="Cytochrome c"/>
    <property type="match status" value="1"/>
</dbReference>
<dbReference type="GO" id="GO:0020037">
    <property type="term" value="F:heme binding"/>
    <property type="evidence" value="ECO:0007669"/>
    <property type="project" value="InterPro"/>
</dbReference>
<feature type="domain" description="Cytochrome c" evidence="6">
    <location>
        <begin position="44"/>
        <end position="156"/>
    </location>
</feature>
<dbReference type="EMBL" id="FNPF01000007">
    <property type="protein sequence ID" value="SDY40853.1"/>
    <property type="molecule type" value="Genomic_DNA"/>
</dbReference>
<dbReference type="RefSeq" id="WP_089883162.1">
    <property type="nucleotide sequence ID" value="NZ_FNPF01000007.1"/>
</dbReference>
<organism evidence="7 8">
    <name type="scientific">Citreimonas salinaria</name>
    <dbReference type="NCBI Taxonomy" id="321339"/>
    <lineage>
        <taxon>Bacteria</taxon>
        <taxon>Pseudomonadati</taxon>
        <taxon>Pseudomonadota</taxon>
        <taxon>Alphaproteobacteria</taxon>
        <taxon>Rhodobacterales</taxon>
        <taxon>Roseobacteraceae</taxon>
        <taxon>Citreimonas</taxon>
    </lineage>
</organism>
<feature type="chain" id="PRO_5011770930" evidence="5">
    <location>
        <begin position="20"/>
        <end position="158"/>
    </location>
</feature>
<protein>
    <submittedName>
        <fullName evidence="7">Sulfur-oxidizing protein SoxX</fullName>
    </submittedName>
</protein>
<evidence type="ECO:0000256" key="1">
    <source>
        <dbReference type="ARBA" id="ARBA00022617"/>
    </source>
</evidence>
<keyword evidence="1 4" id="KW-0349">Heme</keyword>
<reference evidence="7 8" key="1">
    <citation type="submission" date="2016-10" db="EMBL/GenBank/DDBJ databases">
        <authorList>
            <person name="de Groot N.N."/>
        </authorList>
    </citation>
    <scope>NUCLEOTIDE SEQUENCE [LARGE SCALE GENOMIC DNA]</scope>
    <source>
        <strain evidence="7 8">DSM 26880</strain>
    </source>
</reference>
<sequence length="158" mass="16470">MRLTAITMAVALSAGMAVADTVAPTQVTYGEYGAIETSLSGQVGDAERGRELMIARGKGNCIACHAVEALSDAPFHGEVGPPLDAVGSYRSPAELRGIVANAKMTFPETVMPAFYKTTGFIRPGDGYTGKAAEGELDPILTAQEIEDVVAFLMTLQGS</sequence>
<dbReference type="InterPro" id="IPR009056">
    <property type="entry name" value="Cyt_c-like_dom"/>
</dbReference>
<dbReference type="GO" id="GO:0046872">
    <property type="term" value="F:metal ion binding"/>
    <property type="evidence" value="ECO:0007669"/>
    <property type="project" value="UniProtKB-KW"/>
</dbReference>
<keyword evidence="5" id="KW-0732">Signal</keyword>
<dbReference type="Proteomes" id="UP000199286">
    <property type="component" value="Unassembled WGS sequence"/>
</dbReference>
<feature type="signal peptide" evidence="5">
    <location>
        <begin position="1"/>
        <end position="19"/>
    </location>
</feature>
<dbReference type="PROSITE" id="PS51007">
    <property type="entry name" value="CYTC"/>
    <property type="match status" value="1"/>
</dbReference>
<dbReference type="OrthoDB" id="9793634at2"/>
<dbReference type="Gene3D" id="1.10.760.10">
    <property type="entry name" value="Cytochrome c-like domain"/>
    <property type="match status" value="1"/>
</dbReference>
<keyword evidence="2 4" id="KW-0479">Metal-binding</keyword>
<keyword evidence="3 4" id="KW-0408">Iron</keyword>
<evidence type="ECO:0000259" key="6">
    <source>
        <dbReference type="PROSITE" id="PS51007"/>
    </source>
</evidence>
<evidence type="ECO:0000256" key="2">
    <source>
        <dbReference type="ARBA" id="ARBA00022723"/>
    </source>
</evidence>
<dbReference type="InterPro" id="IPR030999">
    <property type="entry name" value="Thiosulf_SoxX"/>
</dbReference>
<dbReference type="Pfam" id="PF00034">
    <property type="entry name" value="Cytochrom_C"/>
    <property type="match status" value="1"/>
</dbReference>
<gene>
    <name evidence="7" type="ORF">SAMN05444340_107120</name>
</gene>
<dbReference type="NCBIfam" id="TIGR04485">
    <property type="entry name" value="thiosulf_SoxX"/>
    <property type="match status" value="1"/>
</dbReference>
<dbReference type="AlphaFoldDB" id="A0A1H3JLM0"/>
<evidence type="ECO:0000313" key="8">
    <source>
        <dbReference type="Proteomes" id="UP000199286"/>
    </source>
</evidence>
<evidence type="ECO:0000256" key="4">
    <source>
        <dbReference type="PROSITE-ProRule" id="PRU00433"/>
    </source>
</evidence>
<keyword evidence="8" id="KW-1185">Reference proteome</keyword>
<dbReference type="InterPro" id="IPR036909">
    <property type="entry name" value="Cyt_c-like_dom_sf"/>
</dbReference>
<accession>A0A1H3JLM0</accession>
<dbReference type="STRING" id="321339.SAMN05444340_107120"/>
<evidence type="ECO:0000313" key="7">
    <source>
        <dbReference type="EMBL" id="SDY40853.1"/>
    </source>
</evidence>
<name>A0A1H3JLM0_9RHOB</name>